<evidence type="ECO:0000259" key="1">
    <source>
        <dbReference type="Pfam" id="PF00381"/>
    </source>
</evidence>
<sequence>MNVKKIKLNAADDVREFVGAAGKCDFDIDIFYNRVTIDAKSILGVLSLDLTRELTVKYGGEDLSFENVLDKYASA</sequence>
<proteinExistence type="predicted"/>
<evidence type="ECO:0000313" key="2">
    <source>
        <dbReference type="EMBL" id="RDU22563.1"/>
    </source>
</evidence>
<dbReference type="Pfam" id="PF00381">
    <property type="entry name" value="PTS-HPr"/>
    <property type="match status" value="1"/>
</dbReference>
<dbReference type="InterPro" id="IPR000032">
    <property type="entry name" value="HPr-like"/>
</dbReference>
<dbReference type="AlphaFoldDB" id="A0A371ASL3"/>
<gene>
    <name evidence="2" type="ORF">DWV06_14895</name>
</gene>
<dbReference type="Proteomes" id="UP000255036">
    <property type="component" value="Unassembled WGS sequence"/>
</dbReference>
<keyword evidence="3" id="KW-1185">Reference proteome</keyword>
<reference evidence="2 3" key="1">
    <citation type="submission" date="2018-07" db="EMBL/GenBank/DDBJ databases">
        <title>Anaerosacharophilus polymeroproducens gen. nov. sp. nov., an anaerobic bacterium isolated from salt field.</title>
        <authorList>
            <person name="Kim W."/>
            <person name="Yang S.-H."/>
            <person name="Oh J."/>
            <person name="Lee J.-H."/>
            <person name="Kwon K.K."/>
        </authorList>
    </citation>
    <scope>NUCLEOTIDE SEQUENCE [LARGE SCALE GENOMIC DNA]</scope>
    <source>
        <strain evidence="2 3">MCWD5</strain>
    </source>
</reference>
<comment type="caution">
    <text evidence="2">The sequence shown here is derived from an EMBL/GenBank/DDBJ whole genome shotgun (WGS) entry which is preliminary data.</text>
</comment>
<dbReference type="RefSeq" id="WP_115482973.1">
    <property type="nucleotide sequence ID" value="NZ_QRCT01000049.1"/>
</dbReference>
<dbReference type="SUPFAM" id="SSF55594">
    <property type="entry name" value="HPr-like"/>
    <property type="match status" value="1"/>
</dbReference>
<dbReference type="InterPro" id="IPR035895">
    <property type="entry name" value="HPr-like_sf"/>
</dbReference>
<protein>
    <submittedName>
        <fullName evidence="2">HPr family phosphocarrier protein</fullName>
    </submittedName>
</protein>
<accession>A0A371ASL3</accession>
<name>A0A371ASL3_9FIRM</name>
<dbReference type="OrthoDB" id="1858199at2"/>
<feature type="domain" description="HPr" evidence="1">
    <location>
        <begin position="16"/>
        <end position="57"/>
    </location>
</feature>
<evidence type="ECO:0000313" key="3">
    <source>
        <dbReference type="Proteomes" id="UP000255036"/>
    </source>
</evidence>
<dbReference type="EMBL" id="QRCT01000049">
    <property type="protein sequence ID" value="RDU22563.1"/>
    <property type="molecule type" value="Genomic_DNA"/>
</dbReference>
<organism evidence="2 3">
    <name type="scientific">Anaerosacchariphilus polymeriproducens</name>
    <dbReference type="NCBI Taxonomy" id="1812858"/>
    <lineage>
        <taxon>Bacteria</taxon>
        <taxon>Bacillati</taxon>
        <taxon>Bacillota</taxon>
        <taxon>Clostridia</taxon>
        <taxon>Lachnospirales</taxon>
        <taxon>Lachnospiraceae</taxon>
        <taxon>Anaerosacchariphilus</taxon>
    </lineage>
</organism>
<dbReference type="Gene3D" id="3.30.1340.10">
    <property type="entry name" value="HPr-like"/>
    <property type="match status" value="1"/>
</dbReference>